<accession>A0ABW5XL89</accession>
<evidence type="ECO:0000313" key="2">
    <source>
        <dbReference type="Proteomes" id="UP001597601"/>
    </source>
</evidence>
<keyword evidence="2" id="KW-1185">Reference proteome</keyword>
<keyword evidence="1" id="KW-0449">Lipoprotein</keyword>
<dbReference type="SUPFAM" id="SSF48452">
    <property type="entry name" value="TPR-like"/>
    <property type="match status" value="1"/>
</dbReference>
<sequence length="489" mass="54638">MKQKFLITFSVLTLILALPSCKKYLDINKNPNAAVTLDPKLLFSYAVTSYVNLRPSGDMGLPLNLAGQTMADGFNNPTGWSGGGLNEAEYRIDPLIYGNPWRAYYTSIGNNLQQAIQLAEAATPKNNNAAAQCKVMLALVYYELTTLYGDVPFSEAFRSDVTYPKFDPQQKVLSGVVSTLDGALAQFDEASTVKIADYDLFYKGNIAQWKKLAKSLKLRTYMVMVDKDPSVATKIGEMITAGGMVAAAADNFFIPFQDIQQKKNPKYDIGERFNGKINFFFAIKWVTDYMDPMNDPRLPKFYDKPATAARYVGIEQGTDGDDKLHPRVSTTLQSAAQPEVIYTYEDQLFYEAEVYARGLGVPQDIAKANTLLKSAVNASCLFYKVDATTATNFSAALPNYVGATGPTSVLYNIHYQHWLDMFDRGIDPFTEWRRSGPEGQEIPAFTIPVGAPSNGLFRRYEYPITNEINQNPNAPKVTIKYYEKMWFDL</sequence>
<dbReference type="Pfam" id="PF12771">
    <property type="entry name" value="SusD-like_2"/>
    <property type="match status" value="1"/>
</dbReference>
<reference evidence="2" key="1">
    <citation type="journal article" date="2019" name="Int. J. Syst. Evol. Microbiol.">
        <title>The Global Catalogue of Microorganisms (GCM) 10K type strain sequencing project: providing services to taxonomists for standard genome sequencing and annotation.</title>
        <authorList>
            <consortium name="The Broad Institute Genomics Platform"/>
            <consortium name="The Broad Institute Genome Sequencing Center for Infectious Disease"/>
            <person name="Wu L."/>
            <person name="Ma J."/>
        </authorList>
    </citation>
    <scope>NUCLEOTIDE SEQUENCE [LARGE SCALE GENOMIC DNA]</scope>
    <source>
        <strain evidence="2">KCTC 52232</strain>
    </source>
</reference>
<protein>
    <submittedName>
        <fullName evidence="1">SusD/RagB family nutrient-binding outer membrane lipoprotein</fullName>
    </submittedName>
</protein>
<comment type="caution">
    <text evidence="1">The sequence shown here is derived from an EMBL/GenBank/DDBJ whole genome shotgun (WGS) entry which is preliminary data.</text>
</comment>
<proteinExistence type="predicted"/>
<dbReference type="RefSeq" id="WP_377123592.1">
    <property type="nucleotide sequence ID" value="NZ_JBHUHN010000001.1"/>
</dbReference>
<organism evidence="1 2">
    <name type="scientific">Mucilaginibacter antarcticus</name>
    <dbReference type="NCBI Taxonomy" id="1855725"/>
    <lineage>
        <taxon>Bacteria</taxon>
        <taxon>Pseudomonadati</taxon>
        <taxon>Bacteroidota</taxon>
        <taxon>Sphingobacteriia</taxon>
        <taxon>Sphingobacteriales</taxon>
        <taxon>Sphingobacteriaceae</taxon>
        <taxon>Mucilaginibacter</taxon>
    </lineage>
</organism>
<dbReference type="InterPro" id="IPR011990">
    <property type="entry name" value="TPR-like_helical_dom_sf"/>
</dbReference>
<evidence type="ECO:0000313" key="1">
    <source>
        <dbReference type="EMBL" id="MFD2863757.1"/>
    </source>
</evidence>
<dbReference type="EMBL" id="JBHUON010000002">
    <property type="protein sequence ID" value="MFD2863757.1"/>
    <property type="molecule type" value="Genomic_DNA"/>
</dbReference>
<dbReference type="Proteomes" id="UP001597601">
    <property type="component" value="Unassembled WGS sequence"/>
</dbReference>
<dbReference type="Gene3D" id="1.25.40.390">
    <property type="match status" value="1"/>
</dbReference>
<name>A0ABW5XL89_9SPHI</name>
<gene>
    <name evidence="1" type="ORF">ACFSYC_03560</name>
</gene>
<dbReference type="InterPro" id="IPR041662">
    <property type="entry name" value="SusD-like_2"/>
</dbReference>